<evidence type="ECO:0000256" key="1">
    <source>
        <dbReference type="ARBA" id="ARBA00010982"/>
    </source>
</evidence>
<dbReference type="Proteomes" id="UP000288073">
    <property type="component" value="Unassembled WGS sequence"/>
</dbReference>
<keyword evidence="2 4" id="KW-0808">Transferase</keyword>
<dbReference type="PANTHER" id="PTHR43853">
    <property type="entry name" value="3-KETOACYL-COA THIOLASE, PEROXISOMAL"/>
    <property type="match status" value="1"/>
</dbReference>
<proteinExistence type="inferred from homology"/>
<dbReference type="EMBL" id="PEMN01000303">
    <property type="protein sequence ID" value="RTI15348.1"/>
    <property type="molecule type" value="Genomic_DNA"/>
</dbReference>
<organism evidence="7 8">
    <name type="scientific">Thermus scotoductus</name>
    <dbReference type="NCBI Taxonomy" id="37636"/>
    <lineage>
        <taxon>Bacteria</taxon>
        <taxon>Thermotogati</taxon>
        <taxon>Deinococcota</taxon>
        <taxon>Deinococci</taxon>
        <taxon>Thermales</taxon>
        <taxon>Thermaceae</taxon>
        <taxon>Thermus</taxon>
    </lineage>
</organism>
<dbReference type="PANTHER" id="PTHR43853:SF2">
    <property type="entry name" value="3-OXOADIPYL-COA_3-OXO-5,6-DEHYDROSUBERYL-COA THIOLASE"/>
    <property type="match status" value="1"/>
</dbReference>
<name>A0A430V033_THESC</name>
<dbReference type="InterPro" id="IPR020616">
    <property type="entry name" value="Thiolase_N"/>
</dbReference>
<dbReference type="RefSeq" id="WP_172959242.1">
    <property type="nucleotide sequence ID" value="NZ_PEMN01000303.1"/>
</dbReference>
<dbReference type="GO" id="GO:0003988">
    <property type="term" value="F:acetyl-CoA C-acyltransferase activity"/>
    <property type="evidence" value="ECO:0007669"/>
    <property type="project" value="TreeGrafter"/>
</dbReference>
<dbReference type="Gene3D" id="3.40.47.10">
    <property type="match status" value="1"/>
</dbReference>
<gene>
    <name evidence="7" type="ORF">CSW23_08730</name>
</gene>
<dbReference type="CDD" id="cd00751">
    <property type="entry name" value="thiolase"/>
    <property type="match status" value="1"/>
</dbReference>
<evidence type="ECO:0000259" key="5">
    <source>
        <dbReference type="Pfam" id="PF00108"/>
    </source>
</evidence>
<reference evidence="7 8" key="1">
    <citation type="journal article" date="2019" name="Extremophiles">
        <title>Biogeography of thermophiles and predominance of Thermus scotoductus in domestic water heaters.</title>
        <authorList>
            <person name="Wilpiszeski R.L."/>
            <person name="Zhang Z."/>
            <person name="House C.H."/>
        </authorList>
    </citation>
    <scope>NUCLEOTIDE SEQUENCE [LARGE SCALE GENOMIC DNA]</scope>
    <source>
        <strain evidence="7 8">10_S10</strain>
    </source>
</reference>
<dbReference type="Pfam" id="PF00108">
    <property type="entry name" value="Thiolase_N"/>
    <property type="match status" value="1"/>
</dbReference>
<dbReference type="SUPFAM" id="SSF53901">
    <property type="entry name" value="Thiolase-like"/>
    <property type="match status" value="2"/>
</dbReference>
<evidence type="ECO:0000256" key="2">
    <source>
        <dbReference type="ARBA" id="ARBA00022679"/>
    </source>
</evidence>
<dbReference type="InterPro" id="IPR050215">
    <property type="entry name" value="Thiolase-like_sf_Thiolase"/>
</dbReference>
<dbReference type="InterPro" id="IPR016039">
    <property type="entry name" value="Thiolase-like"/>
</dbReference>
<feature type="domain" description="Thiolase C-terminal" evidence="6">
    <location>
        <begin position="80"/>
        <end position="140"/>
    </location>
</feature>
<feature type="non-terminal residue" evidence="7">
    <location>
        <position position="1"/>
    </location>
</feature>
<evidence type="ECO:0000259" key="6">
    <source>
        <dbReference type="Pfam" id="PF02803"/>
    </source>
</evidence>
<evidence type="ECO:0000313" key="7">
    <source>
        <dbReference type="EMBL" id="RTI15348.1"/>
    </source>
</evidence>
<keyword evidence="3 4" id="KW-0012">Acyltransferase</keyword>
<evidence type="ECO:0000256" key="3">
    <source>
        <dbReference type="ARBA" id="ARBA00023315"/>
    </source>
</evidence>
<dbReference type="AlphaFoldDB" id="A0A430V033"/>
<feature type="domain" description="Thiolase N-terminal" evidence="5">
    <location>
        <begin position="2"/>
        <end position="72"/>
    </location>
</feature>
<comment type="caution">
    <text evidence="7">The sequence shown here is derived from an EMBL/GenBank/DDBJ whole genome shotgun (WGS) entry which is preliminary data.</text>
</comment>
<sequence length="142" mass="15012">RAEGRFAKEVVPVPVKRGKEEVRVEVDEGPRRDTSLEKLAQLRPVFREGGTVTAGNSSPLNDGAAAVLLVSDAYAKAHGLTPLARVRSIAVAGVPPRIMGIGPVPATKKALERAGLSLKDIGLIELNEAFAAQSLAVLREWG</sequence>
<evidence type="ECO:0000256" key="4">
    <source>
        <dbReference type="RuleBase" id="RU003557"/>
    </source>
</evidence>
<dbReference type="GO" id="GO:0005737">
    <property type="term" value="C:cytoplasm"/>
    <property type="evidence" value="ECO:0007669"/>
    <property type="project" value="UniProtKB-ARBA"/>
</dbReference>
<dbReference type="GO" id="GO:0006635">
    <property type="term" value="P:fatty acid beta-oxidation"/>
    <property type="evidence" value="ECO:0007669"/>
    <property type="project" value="TreeGrafter"/>
</dbReference>
<comment type="similarity">
    <text evidence="1 4">Belongs to the thiolase-like superfamily. Thiolase family.</text>
</comment>
<evidence type="ECO:0000313" key="8">
    <source>
        <dbReference type="Proteomes" id="UP000288073"/>
    </source>
</evidence>
<feature type="non-terminal residue" evidence="7">
    <location>
        <position position="142"/>
    </location>
</feature>
<dbReference type="GO" id="GO:0010124">
    <property type="term" value="P:phenylacetate catabolic process"/>
    <property type="evidence" value="ECO:0007669"/>
    <property type="project" value="TreeGrafter"/>
</dbReference>
<dbReference type="Pfam" id="PF02803">
    <property type="entry name" value="Thiolase_C"/>
    <property type="match status" value="1"/>
</dbReference>
<accession>A0A430V033</accession>
<dbReference type="InterPro" id="IPR020617">
    <property type="entry name" value="Thiolase_C"/>
</dbReference>
<protein>
    <submittedName>
        <fullName evidence="7">Acetyl-CoA C-acyltransferase</fullName>
    </submittedName>
</protein>
<dbReference type="InterPro" id="IPR002155">
    <property type="entry name" value="Thiolase"/>
</dbReference>